<dbReference type="AlphaFoldDB" id="A0A225VNX5"/>
<evidence type="ECO:0000313" key="2">
    <source>
        <dbReference type="Proteomes" id="UP000198211"/>
    </source>
</evidence>
<accession>A0A225VNX5</accession>
<protein>
    <submittedName>
        <fullName evidence="1">Uncharacterized protein</fullName>
    </submittedName>
</protein>
<comment type="caution">
    <text evidence="1">The sequence shown here is derived from an EMBL/GenBank/DDBJ whole genome shotgun (WGS) entry which is preliminary data.</text>
</comment>
<name>A0A225VNX5_9STRA</name>
<sequence length="66" mass="7391">MATVDWEDLARQVTEIQRNSYGHFIAWIVLNKPSLVSPAFAGRLAWLLTLEKSDGSALSYSTLNTH</sequence>
<keyword evidence="2" id="KW-1185">Reference proteome</keyword>
<dbReference type="EMBL" id="NBNE01004052">
    <property type="protein sequence ID" value="OWZ06240.1"/>
    <property type="molecule type" value="Genomic_DNA"/>
</dbReference>
<organism evidence="1 2">
    <name type="scientific">Phytophthora megakarya</name>
    <dbReference type="NCBI Taxonomy" id="4795"/>
    <lineage>
        <taxon>Eukaryota</taxon>
        <taxon>Sar</taxon>
        <taxon>Stramenopiles</taxon>
        <taxon>Oomycota</taxon>
        <taxon>Peronosporomycetes</taxon>
        <taxon>Peronosporales</taxon>
        <taxon>Peronosporaceae</taxon>
        <taxon>Phytophthora</taxon>
    </lineage>
</organism>
<reference evidence="2" key="1">
    <citation type="submission" date="2017-03" db="EMBL/GenBank/DDBJ databases">
        <title>Phytopthora megakarya and P. palmivora, two closely related causual agents of cacao black pod achieved similar genome size and gene model numbers by different mechanisms.</title>
        <authorList>
            <person name="Ali S."/>
            <person name="Shao J."/>
            <person name="Larry D.J."/>
            <person name="Kronmiller B."/>
            <person name="Shen D."/>
            <person name="Strem M.D."/>
            <person name="Melnick R.L."/>
            <person name="Guiltinan M.J."/>
            <person name="Tyler B.M."/>
            <person name="Meinhardt L.W."/>
            <person name="Bailey B.A."/>
        </authorList>
    </citation>
    <scope>NUCLEOTIDE SEQUENCE [LARGE SCALE GENOMIC DNA]</scope>
    <source>
        <strain evidence="2">zdho120</strain>
    </source>
</reference>
<dbReference type="OrthoDB" id="90030at2759"/>
<dbReference type="Proteomes" id="UP000198211">
    <property type="component" value="Unassembled WGS sequence"/>
</dbReference>
<gene>
    <name evidence="1" type="ORF">PHMEG_00021534</name>
</gene>
<proteinExistence type="predicted"/>
<evidence type="ECO:0000313" key="1">
    <source>
        <dbReference type="EMBL" id="OWZ06240.1"/>
    </source>
</evidence>